<gene>
    <name evidence="11" type="primary">dapA</name>
    <name evidence="16" type="ORF">C450_07377</name>
</gene>
<dbReference type="InterPro" id="IPR013785">
    <property type="entry name" value="Aldolase_TIM"/>
</dbReference>
<feature type="site" description="Part of a proton relay during catalysis" evidence="11 14">
    <location>
        <position position="110"/>
    </location>
</feature>
<comment type="caution">
    <text evidence="11">Was originally thought to be a dihydrodipicolinate synthase (DHDPS), catalyzing the condensation of (S)-aspartate-beta-semialdehyde [(S)-ASA] and pyruvate to dihydrodipicolinate (DHDP). However, it was shown in E.coli that the product of the enzymatic reaction is not dihydrodipicolinate but in fact (4S)-4-hydroxy-2,3,4,5-tetrahydro-(2S)-dipicolinic acid (HTPA), and that the consecutive dehydration reaction leading to DHDP is not spontaneous but catalyzed by DapB.</text>
</comment>
<evidence type="ECO:0000256" key="11">
    <source>
        <dbReference type="HAMAP-Rule" id="MF_00418"/>
    </source>
</evidence>
<evidence type="ECO:0000313" key="16">
    <source>
        <dbReference type="EMBL" id="EMA53711.1"/>
    </source>
</evidence>
<evidence type="ECO:0000256" key="5">
    <source>
        <dbReference type="ARBA" id="ARBA00022605"/>
    </source>
</evidence>
<sequence>MTPSIDLDGVFPAMATPFEPDDTIDFDRLRSEARRLERAGVDGLVPVGTTGESATLTHDEHVAVVEAVAETVSIPVIAGAGSNATREAIDLAERSRAAGADALLLISPYYNRPEPAGMEAHFRALADAIDLPQIVYNVPGRTGRSIEIDTAVALADHENVAGYKSASGDVGRASELVERTRDEDFTVLSGEDALTLPLLAVGARGTISVAANVEPRRMSEMVHAGLDGDFDRARERHHELGPLFRALFWETNPIPLKEALAIRGHVAGNLRAPLSRLGTEHRASLETVLADLDDASTDDREQPVAPEAER</sequence>
<evidence type="ECO:0000256" key="8">
    <source>
        <dbReference type="ARBA" id="ARBA00023239"/>
    </source>
</evidence>
<accession>M0N762</accession>
<dbReference type="GO" id="GO:0009089">
    <property type="term" value="P:lysine biosynthetic process via diaminopimelate"/>
    <property type="evidence" value="ECO:0007669"/>
    <property type="project" value="UniProtKB-UniRule"/>
</dbReference>
<evidence type="ECO:0000256" key="13">
    <source>
        <dbReference type="PIRSR" id="PIRSR001365-2"/>
    </source>
</evidence>
<evidence type="ECO:0000256" key="1">
    <source>
        <dbReference type="ARBA" id="ARBA00003294"/>
    </source>
</evidence>
<dbReference type="GO" id="GO:0019877">
    <property type="term" value="P:diaminopimelate biosynthetic process"/>
    <property type="evidence" value="ECO:0007669"/>
    <property type="project" value="UniProtKB-UniRule"/>
</dbReference>
<dbReference type="CDD" id="cd00950">
    <property type="entry name" value="DHDPS"/>
    <property type="match status" value="1"/>
</dbReference>
<evidence type="ECO:0000256" key="2">
    <source>
        <dbReference type="ARBA" id="ARBA00005120"/>
    </source>
</evidence>
<dbReference type="RefSeq" id="WP_005042003.1">
    <property type="nucleotide sequence ID" value="NZ_AOME01000050.1"/>
</dbReference>
<keyword evidence="5 11" id="KW-0028">Amino-acid biosynthesis</keyword>
<feature type="site" description="Part of a proton relay during catalysis" evidence="11">
    <location>
        <position position="49"/>
    </location>
</feature>
<keyword evidence="4 11" id="KW-0963">Cytoplasm</keyword>
<dbReference type="PANTHER" id="PTHR12128">
    <property type="entry name" value="DIHYDRODIPICOLINATE SYNTHASE"/>
    <property type="match status" value="1"/>
</dbReference>
<evidence type="ECO:0000256" key="6">
    <source>
        <dbReference type="ARBA" id="ARBA00022915"/>
    </source>
</evidence>
<dbReference type="SMART" id="SM01130">
    <property type="entry name" value="DHDPS"/>
    <property type="match status" value="1"/>
</dbReference>
<feature type="site" description="L-lysine inhibitor binding" evidence="14">
    <location>
        <position position="109"/>
    </location>
</feature>
<dbReference type="NCBIfam" id="TIGR00674">
    <property type="entry name" value="dapA"/>
    <property type="match status" value="1"/>
</dbReference>
<evidence type="ECO:0000256" key="7">
    <source>
        <dbReference type="ARBA" id="ARBA00023154"/>
    </source>
</evidence>
<dbReference type="Gene3D" id="3.20.20.70">
    <property type="entry name" value="Aldolase class I"/>
    <property type="match status" value="1"/>
</dbReference>
<dbReference type="Proteomes" id="UP000011625">
    <property type="component" value="Unassembled WGS sequence"/>
</dbReference>
<feature type="active site" description="Schiff-base intermediate with substrate" evidence="11 12">
    <location>
        <position position="164"/>
    </location>
</feature>
<comment type="subcellular location">
    <subcellularLocation>
        <location evidence="11">Cytoplasm</location>
    </subcellularLocation>
</comment>
<dbReference type="InterPro" id="IPR005263">
    <property type="entry name" value="DapA"/>
</dbReference>
<feature type="site" description="L-lysine inhibitor binding; via carbonyl oxygen" evidence="14">
    <location>
        <position position="54"/>
    </location>
</feature>
<proteinExistence type="inferred from homology"/>
<feature type="site" description="L-lysine inhibitor binding" evidence="14">
    <location>
        <position position="87"/>
    </location>
</feature>
<dbReference type="AlphaFoldDB" id="M0N762"/>
<dbReference type="EMBL" id="AOME01000050">
    <property type="protein sequence ID" value="EMA53711.1"/>
    <property type="molecule type" value="Genomic_DNA"/>
</dbReference>
<dbReference type="PANTHER" id="PTHR12128:SF66">
    <property type="entry name" value="4-HYDROXY-2-OXOGLUTARATE ALDOLASE, MITOCHONDRIAL"/>
    <property type="match status" value="1"/>
</dbReference>
<keyword evidence="8 11" id="KW-0456">Lyase</keyword>
<dbReference type="EC" id="4.3.3.7" evidence="3 11"/>
<keyword evidence="7 11" id="KW-0457">Lysine biosynthesis</keyword>
<organism evidence="16 17">
    <name type="scientific">Halococcus salifodinae DSM 8989</name>
    <dbReference type="NCBI Taxonomy" id="1227456"/>
    <lineage>
        <taxon>Archaea</taxon>
        <taxon>Methanobacteriati</taxon>
        <taxon>Methanobacteriota</taxon>
        <taxon>Stenosarchaea group</taxon>
        <taxon>Halobacteria</taxon>
        <taxon>Halobacteriales</taxon>
        <taxon>Halococcaceae</taxon>
        <taxon>Halococcus</taxon>
    </lineage>
</organism>
<dbReference type="PATRIC" id="fig|1227456.3.peg.1474"/>
<feature type="site" description="L-lysine inhibitor binding; via carbonyl oxygen" evidence="14">
    <location>
        <position position="49"/>
    </location>
</feature>
<comment type="similarity">
    <text evidence="11">Belongs to the DapA family.</text>
</comment>
<keyword evidence="6 11" id="KW-0220">Diaminopimelate biosynthesis</keyword>
<dbReference type="Pfam" id="PF00701">
    <property type="entry name" value="DHDPS"/>
    <property type="match status" value="1"/>
</dbReference>
<dbReference type="OrthoDB" id="33636at2157"/>
<evidence type="ECO:0000256" key="12">
    <source>
        <dbReference type="PIRSR" id="PIRSR001365-1"/>
    </source>
</evidence>
<dbReference type="GO" id="GO:0008840">
    <property type="term" value="F:4-hydroxy-tetrahydrodipicolinate synthase activity"/>
    <property type="evidence" value="ECO:0007669"/>
    <property type="project" value="UniProtKB-UniRule"/>
</dbReference>
<dbReference type="PRINTS" id="PR00146">
    <property type="entry name" value="DHPICSNTHASE"/>
</dbReference>
<comment type="caution">
    <text evidence="16">The sequence shown here is derived from an EMBL/GenBank/DDBJ whole genome shotgun (WGS) entry which is preliminary data.</text>
</comment>
<feature type="compositionally biased region" description="Basic and acidic residues" evidence="15">
    <location>
        <begin position="297"/>
        <end position="310"/>
    </location>
</feature>
<name>M0N762_9EURY</name>
<evidence type="ECO:0000256" key="9">
    <source>
        <dbReference type="ARBA" id="ARBA00023270"/>
    </source>
</evidence>
<dbReference type="GO" id="GO:0008675">
    <property type="term" value="F:2-dehydro-3-deoxy-phosphogluconate aldolase activity"/>
    <property type="evidence" value="ECO:0007669"/>
    <property type="project" value="UniProtKB-ARBA"/>
</dbReference>
<keyword evidence="9 11" id="KW-0704">Schiff base</keyword>
<evidence type="ECO:0000256" key="4">
    <source>
        <dbReference type="ARBA" id="ARBA00022490"/>
    </source>
</evidence>
<reference evidence="16 17" key="1">
    <citation type="journal article" date="2014" name="PLoS Genet.">
        <title>Phylogenetically driven sequencing of extremely halophilic archaea reveals strategies for static and dynamic osmo-response.</title>
        <authorList>
            <person name="Becker E.A."/>
            <person name="Seitzer P.M."/>
            <person name="Tritt A."/>
            <person name="Larsen D."/>
            <person name="Krusor M."/>
            <person name="Yao A.I."/>
            <person name="Wu D."/>
            <person name="Madern D."/>
            <person name="Eisen J.A."/>
            <person name="Darling A.E."/>
            <person name="Facciotti M.T."/>
        </authorList>
    </citation>
    <scope>NUCLEOTIDE SEQUENCE [LARGE SCALE GENOMIC DNA]</scope>
    <source>
        <strain evidence="16 17">DSM 8989</strain>
    </source>
</reference>
<comment type="subunit">
    <text evidence="11">Homotetramer; dimer of dimers.</text>
</comment>
<feature type="binding site" evidence="11 13">
    <location>
        <position position="50"/>
    </location>
    <ligand>
        <name>pyruvate</name>
        <dbReference type="ChEBI" id="CHEBI:15361"/>
    </ligand>
</feature>
<comment type="pathway">
    <text evidence="2 11">Amino-acid biosynthesis; L-lysine biosynthesis via DAP pathway; (S)-tetrahydrodipicolinate from L-aspartate: step 3/4.</text>
</comment>
<evidence type="ECO:0000256" key="15">
    <source>
        <dbReference type="SAM" id="MobiDB-lite"/>
    </source>
</evidence>
<comment type="catalytic activity">
    <reaction evidence="10 11">
        <text>L-aspartate 4-semialdehyde + pyruvate = (2S,4S)-4-hydroxy-2,3,4,5-tetrahydrodipicolinate + H2O + H(+)</text>
        <dbReference type="Rhea" id="RHEA:34171"/>
        <dbReference type="ChEBI" id="CHEBI:15361"/>
        <dbReference type="ChEBI" id="CHEBI:15377"/>
        <dbReference type="ChEBI" id="CHEBI:15378"/>
        <dbReference type="ChEBI" id="CHEBI:67139"/>
        <dbReference type="ChEBI" id="CHEBI:537519"/>
        <dbReference type="EC" id="4.3.3.7"/>
    </reaction>
</comment>
<dbReference type="HAMAP" id="MF_00418">
    <property type="entry name" value="DapA"/>
    <property type="match status" value="1"/>
</dbReference>
<dbReference type="PIRSF" id="PIRSF001365">
    <property type="entry name" value="DHDPS"/>
    <property type="match status" value="1"/>
</dbReference>
<feature type="active site" description="Proton donor/acceptor" evidence="11 12">
    <location>
        <position position="136"/>
    </location>
</feature>
<feature type="binding site" evidence="11 13">
    <location>
        <position position="207"/>
    </location>
    <ligand>
        <name>pyruvate</name>
        <dbReference type="ChEBI" id="CHEBI:15361"/>
    </ligand>
</feature>
<evidence type="ECO:0000256" key="10">
    <source>
        <dbReference type="ARBA" id="ARBA00047836"/>
    </source>
</evidence>
<dbReference type="InterPro" id="IPR020624">
    <property type="entry name" value="Schiff_base-form_aldolases_CS"/>
</dbReference>
<dbReference type="SUPFAM" id="SSF51569">
    <property type="entry name" value="Aldolase"/>
    <property type="match status" value="1"/>
</dbReference>
<comment type="function">
    <text evidence="1 11">Catalyzes the condensation of (S)-aspartate-beta-semialdehyde [(S)-ASA] and pyruvate to 4-hydroxy-tetrahydrodipicolinate (HTPA).</text>
</comment>
<dbReference type="GO" id="GO:0005737">
    <property type="term" value="C:cytoplasm"/>
    <property type="evidence" value="ECO:0007669"/>
    <property type="project" value="UniProtKB-SubCell"/>
</dbReference>
<dbReference type="InterPro" id="IPR002220">
    <property type="entry name" value="DapA-like"/>
</dbReference>
<protein>
    <recommendedName>
        <fullName evidence="3 11">4-hydroxy-tetrahydrodipicolinate synthase</fullName>
        <shortName evidence="11">HTPA synthase</shortName>
        <ecNumber evidence="3 11">4.3.3.7</ecNumber>
    </recommendedName>
</protein>
<evidence type="ECO:0000256" key="14">
    <source>
        <dbReference type="PIRSR" id="PIRSR001365-3"/>
    </source>
</evidence>
<dbReference type="PROSITE" id="PS00665">
    <property type="entry name" value="DHDPS_1"/>
    <property type="match status" value="1"/>
</dbReference>
<feature type="region of interest" description="Disordered" evidence="15">
    <location>
        <begin position="290"/>
        <end position="310"/>
    </location>
</feature>
<dbReference type="STRING" id="1227456.C450_07377"/>
<evidence type="ECO:0000313" key="17">
    <source>
        <dbReference type="Proteomes" id="UP000011625"/>
    </source>
</evidence>
<dbReference type="UniPathway" id="UPA00034">
    <property type="reaction ID" value="UER00017"/>
</dbReference>
<evidence type="ECO:0000256" key="3">
    <source>
        <dbReference type="ARBA" id="ARBA00012086"/>
    </source>
</evidence>
<feature type="site" description="L-lysine inhibitor binding" evidence="14">
    <location>
        <position position="83"/>
    </location>
</feature>
<keyword evidence="17" id="KW-1185">Reference proteome</keyword>